<dbReference type="PANTHER" id="PTHR33239:SF5">
    <property type="entry name" value="CARBOHYDRATE BINDING DOMAIN-CONTAINING PROTEIN-RELATED"/>
    <property type="match status" value="1"/>
</dbReference>
<dbReference type="Proteomes" id="UP000001396">
    <property type="component" value="Unassembled WGS sequence"/>
</dbReference>
<feature type="region of interest" description="Disordered" evidence="1">
    <location>
        <begin position="154"/>
        <end position="183"/>
    </location>
</feature>
<dbReference type="EMBL" id="ADBJ01000056">
    <property type="protein sequence ID" value="EFA75435.1"/>
    <property type="molecule type" value="Genomic_DNA"/>
</dbReference>
<gene>
    <name evidence="3" type="ORF">PPL_11515</name>
</gene>
<evidence type="ECO:0000259" key="2">
    <source>
        <dbReference type="SMART" id="SM01063"/>
    </source>
</evidence>
<name>D3BTL8_HETP5</name>
<evidence type="ECO:0000313" key="3">
    <source>
        <dbReference type="EMBL" id="EFA75435.1"/>
    </source>
</evidence>
<keyword evidence="4" id="KW-1185">Reference proteome</keyword>
<dbReference type="SMART" id="SM01063">
    <property type="entry name" value="CBM49"/>
    <property type="match status" value="1"/>
</dbReference>
<dbReference type="InterPro" id="IPR019028">
    <property type="entry name" value="CBM_49"/>
</dbReference>
<organism evidence="3 4">
    <name type="scientific">Heterostelium pallidum (strain ATCC 26659 / Pp 5 / PN500)</name>
    <name type="common">Cellular slime mold</name>
    <name type="synonym">Polysphondylium pallidum</name>
    <dbReference type="NCBI Taxonomy" id="670386"/>
    <lineage>
        <taxon>Eukaryota</taxon>
        <taxon>Amoebozoa</taxon>
        <taxon>Evosea</taxon>
        <taxon>Eumycetozoa</taxon>
        <taxon>Dictyostelia</taxon>
        <taxon>Acytosteliales</taxon>
        <taxon>Acytosteliaceae</taxon>
        <taxon>Heterostelium</taxon>
    </lineage>
</organism>
<proteinExistence type="predicted"/>
<dbReference type="PANTHER" id="PTHR33239">
    <property type="entry name" value="CELLULOSE-BINDING DOMAIN-CONTAINING PROTEIN-RELATED"/>
    <property type="match status" value="1"/>
</dbReference>
<dbReference type="GO" id="GO:0005201">
    <property type="term" value="F:extracellular matrix structural constituent"/>
    <property type="evidence" value="ECO:0007669"/>
    <property type="project" value="TreeGrafter"/>
</dbReference>
<dbReference type="AlphaFoldDB" id="D3BTL8"/>
<evidence type="ECO:0000313" key="4">
    <source>
        <dbReference type="Proteomes" id="UP000001396"/>
    </source>
</evidence>
<sequence>MSAMIVGMALGGEIDCKPLIKSAFDNTGCSSKCVMIAGSGLTSGATHISFKGNMMNNNGVLVQNGKVAFLSSDSYACDAKNRYQPFLVSGSTSFDTFNLYSNGSIRAGDNMYNMRCFEEFGNLISFNHNDIHLSFILKISDQCDQLHFGESCSTPSTTGSATTGSATTGSATTGSATTGSSTTGSPATFTFDFTLINTWVIGDDEFSQYNVDIKNNGATDIKTLVFSHENFEPTDKWNVESLPNGDLTLPSWAGIGAGQKYTFGFITKLATKPVFTVKSSSS</sequence>
<dbReference type="GO" id="GO:0030198">
    <property type="term" value="P:extracellular matrix organization"/>
    <property type="evidence" value="ECO:0007669"/>
    <property type="project" value="TreeGrafter"/>
</dbReference>
<evidence type="ECO:0000256" key="1">
    <source>
        <dbReference type="SAM" id="MobiDB-lite"/>
    </source>
</evidence>
<accession>D3BTL8</accession>
<dbReference type="GeneID" id="31366983"/>
<dbReference type="Pfam" id="PF09478">
    <property type="entry name" value="CBM49"/>
    <property type="match status" value="1"/>
</dbReference>
<dbReference type="GO" id="GO:0030246">
    <property type="term" value="F:carbohydrate binding"/>
    <property type="evidence" value="ECO:0007669"/>
    <property type="project" value="InterPro"/>
</dbReference>
<dbReference type="InParanoid" id="D3BTL8"/>
<protein>
    <recommendedName>
        <fullName evidence="2">Carbohydrate binding domain-containing protein</fullName>
    </recommendedName>
</protein>
<feature type="domain" description="Carbohydrate binding" evidence="2">
    <location>
        <begin position="189"/>
        <end position="270"/>
    </location>
</feature>
<comment type="caution">
    <text evidence="3">The sequence shown here is derived from an EMBL/GenBank/DDBJ whole genome shotgun (WGS) entry which is preliminary data.</text>
</comment>
<dbReference type="GO" id="GO:0031012">
    <property type="term" value="C:extracellular matrix"/>
    <property type="evidence" value="ECO:0007669"/>
    <property type="project" value="TreeGrafter"/>
</dbReference>
<reference evidence="3 4" key="1">
    <citation type="journal article" date="2011" name="Genome Res.">
        <title>Phylogeny-wide analysis of social amoeba genomes highlights ancient origins for complex intercellular communication.</title>
        <authorList>
            <person name="Heidel A.J."/>
            <person name="Lawal H.M."/>
            <person name="Felder M."/>
            <person name="Schilde C."/>
            <person name="Helps N.R."/>
            <person name="Tunggal B."/>
            <person name="Rivero F."/>
            <person name="John U."/>
            <person name="Schleicher M."/>
            <person name="Eichinger L."/>
            <person name="Platzer M."/>
            <person name="Noegel A.A."/>
            <person name="Schaap P."/>
            <person name="Gloeckner G."/>
        </authorList>
    </citation>
    <scope>NUCLEOTIDE SEQUENCE [LARGE SCALE GENOMIC DNA]</scope>
    <source>
        <strain evidence="4">ATCC 26659 / Pp 5 / PN500</strain>
    </source>
</reference>
<dbReference type="InterPro" id="IPR052879">
    <property type="entry name" value="Dd_Spore_Germination_Stalk"/>
</dbReference>
<dbReference type="FunCoup" id="D3BTL8">
    <property type="interactions" value="506"/>
</dbReference>
<dbReference type="RefSeq" id="XP_020427569.1">
    <property type="nucleotide sequence ID" value="XM_020582266.1"/>
</dbReference>